<evidence type="ECO:0000313" key="1">
    <source>
        <dbReference type="EMBL" id="EAS36616.3"/>
    </source>
</evidence>
<dbReference type="InParanoid" id="J3KKD1"/>
<dbReference type="KEGG" id="cim:CIMG_12738"/>
<dbReference type="EMBL" id="GG704911">
    <property type="protein sequence ID" value="EAS36616.3"/>
    <property type="molecule type" value="Genomic_DNA"/>
</dbReference>
<keyword evidence="2" id="KW-1185">Reference proteome</keyword>
<dbReference type="AlphaFoldDB" id="J3KKD1"/>
<accession>J3KKD1</accession>
<evidence type="ECO:0000313" key="2">
    <source>
        <dbReference type="Proteomes" id="UP000001261"/>
    </source>
</evidence>
<name>J3KKD1_COCIM</name>
<gene>
    <name evidence="1" type="ORF">CIMG_12738</name>
</gene>
<protein>
    <submittedName>
        <fullName evidence="1">Uncharacterized protein</fullName>
    </submittedName>
</protein>
<sequence>MDVLPGKRPSRTSKYTPYMLRTPATWLLDRGRRSLPEHRNPPYFLSRSFPAIGHGGGDCACSLVIDPDSPRTGGLEK</sequence>
<dbReference type="GeneID" id="24164365"/>
<dbReference type="RefSeq" id="XP_001248199.2">
    <property type="nucleotide sequence ID" value="XM_001248198.2"/>
</dbReference>
<dbReference type="Proteomes" id="UP000001261">
    <property type="component" value="Unassembled WGS sequence"/>
</dbReference>
<dbReference type="VEuPathDB" id="FungiDB:CIMG_12738"/>
<proteinExistence type="predicted"/>
<reference evidence="2" key="2">
    <citation type="journal article" date="2010" name="Genome Res.">
        <title>Population genomic sequencing of Coccidioides fungi reveals recent hybridization and transposon control.</title>
        <authorList>
            <person name="Neafsey D.E."/>
            <person name="Barker B.M."/>
            <person name="Sharpton T.J."/>
            <person name="Stajich J.E."/>
            <person name="Park D.J."/>
            <person name="Whiston E."/>
            <person name="Hung C.-Y."/>
            <person name="McMahan C."/>
            <person name="White J."/>
            <person name="Sykes S."/>
            <person name="Heiman D."/>
            <person name="Young S."/>
            <person name="Zeng Q."/>
            <person name="Abouelleil A."/>
            <person name="Aftuck L."/>
            <person name="Bessette D."/>
            <person name="Brown A."/>
            <person name="FitzGerald M."/>
            <person name="Lui A."/>
            <person name="Macdonald J.P."/>
            <person name="Priest M."/>
            <person name="Orbach M.J."/>
            <person name="Galgiani J.N."/>
            <person name="Kirkland T.N."/>
            <person name="Cole G.T."/>
            <person name="Birren B.W."/>
            <person name="Henn M.R."/>
            <person name="Taylor J.W."/>
            <person name="Rounsley S.D."/>
        </authorList>
    </citation>
    <scope>GENOME REANNOTATION</scope>
    <source>
        <strain evidence="2">RS</strain>
    </source>
</reference>
<reference evidence="2" key="1">
    <citation type="journal article" date="2009" name="Genome Res.">
        <title>Comparative genomic analyses of the human fungal pathogens Coccidioides and their relatives.</title>
        <authorList>
            <person name="Sharpton T.J."/>
            <person name="Stajich J.E."/>
            <person name="Rounsley S.D."/>
            <person name="Gardner M.J."/>
            <person name="Wortman J.R."/>
            <person name="Jordar V.S."/>
            <person name="Maiti R."/>
            <person name="Kodira C.D."/>
            <person name="Neafsey D.E."/>
            <person name="Zeng Q."/>
            <person name="Hung C.-Y."/>
            <person name="McMahan C."/>
            <person name="Muszewska A."/>
            <person name="Grynberg M."/>
            <person name="Mandel M.A."/>
            <person name="Kellner E.M."/>
            <person name="Barker B.M."/>
            <person name="Galgiani J.N."/>
            <person name="Orbach M.J."/>
            <person name="Kirkland T.N."/>
            <person name="Cole G.T."/>
            <person name="Henn M.R."/>
            <person name="Birren B.W."/>
            <person name="Taylor J.W."/>
        </authorList>
    </citation>
    <scope>NUCLEOTIDE SEQUENCE [LARGE SCALE GENOMIC DNA]</scope>
    <source>
        <strain evidence="2">RS</strain>
    </source>
</reference>
<organism evidence="1 2">
    <name type="scientific">Coccidioides immitis (strain RS)</name>
    <name type="common">Valley fever fungus</name>
    <dbReference type="NCBI Taxonomy" id="246410"/>
    <lineage>
        <taxon>Eukaryota</taxon>
        <taxon>Fungi</taxon>
        <taxon>Dikarya</taxon>
        <taxon>Ascomycota</taxon>
        <taxon>Pezizomycotina</taxon>
        <taxon>Eurotiomycetes</taxon>
        <taxon>Eurotiomycetidae</taxon>
        <taxon>Onygenales</taxon>
        <taxon>Onygenaceae</taxon>
        <taxon>Coccidioides</taxon>
    </lineage>
</organism>